<name>A0A841MNW2_9BACT</name>
<keyword evidence="1" id="KW-0472">Membrane</keyword>
<organism evidence="2 3">
    <name type="scientific">Algoriphagus iocasae</name>
    <dbReference type="NCBI Taxonomy" id="1836499"/>
    <lineage>
        <taxon>Bacteria</taxon>
        <taxon>Pseudomonadati</taxon>
        <taxon>Bacteroidota</taxon>
        <taxon>Cytophagia</taxon>
        <taxon>Cytophagales</taxon>
        <taxon>Cyclobacteriaceae</taxon>
        <taxon>Algoriphagus</taxon>
    </lineage>
</organism>
<evidence type="ECO:0000313" key="3">
    <source>
        <dbReference type="Proteomes" id="UP000588604"/>
    </source>
</evidence>
<accession>A0A841MNW2</accession>
<keyword evidence="1" id="KW-1133">Transmembrane helix</keyword>
<dbReference type="AlphaFoldDB" id="A0A841MNW2"/>
<protein>
    <submittedName>
        <fullName evidence="2">Uncharacterized protein</fullName>
    </submittedName>
</protein>
<sequence>MDLSRFKEYGKSKWYVRIPLFAIPCTLIYLMVVHRTFNLLEIPIDDFYFQFGKWMIWAFFMDLFFFYKKNQKTKPKNEV</sequence>
<gene>
    <name evidence="2" type="ORF">FHS59_002072</name>
</gene>
<feature type="transmembrane region" description="Helical" evidence="1">
    <location>
        <begin position="47"/>
        <end position="67"/>
    </location>
</feature>
<evidence type="ECO:0000256" key="1">
    <source>
        <dbReference type="SAM" id="Phobius"/>
    </source>
</evidence>
<keyword evidence="3" id="KW-1185">Reference proteome</keyword>
<comment type="caution">
    <text evidence="2">The sequence shown here is derived from an EMBL/GenBank/DDBJ whole genome shotgun (WGS) entry which is preliminary data.</text>
</comment>
<dbReference type="EMBL" id="JACIJO010000002">
    <property type="protein sequence ID" value="MBB6326444.1"/>
    <property type="molecule type" value="Genomic_DNA"/>
</dbReference>
<feature type="transmembrane region" description="Helical" evidence="1">
    <location>
        <begin position="14"/>
        <end position="32"/>
    </location>
</feature>
<proteinExistence type="predicted"/>
<evidence type="ECO:0000313" key="2">
    <source>
        <dbReference type="EMBL" id="MBB6326444.1"/>
    </source>
</evidence>
<keyword evidence="1" id="KW-0812">Transmembrane</keyword>
<reference evidence="2 3" key="1">
    <citation type="submission" date="2020-08" db="EMBL/GenBank/DDBJ databases">
        <title>Genomic Encyclopedia of Type Strains, Phase IV (KMG-IV): sequencing the most valuable type-strain genomes for metagenomic binning, comparative biology and taxonomic classification.</title>
        <authorList>
            <person name="Goeker M."/>
        </authorList>
    </citation>
    <scope>NUCLEOTIDE SEQUENCE [LARGE SCALE GENOMIC DNA]</scope>
    <source>
        <strain evidence="2 3">DSM 102044</strain>
    </source>
</reference>
<dbReference type="Proteomes" id="UP000588604">
    <property type="component" value="Unassembled WGS sequence"/>
</dbReference>